<dbReference type="AlphaFoldDB" id="A0A9X3F859"/>
<dbReference type="GO" id="GO:0015171">
    <property type="term" value="F:amino acid transmembrane transporter activity"/>
    <property type="evidence" value="ECO:0007669"/>
    <property type="project" value="TreeGrafter"/>
</dbReference>
<accession>A0A9X3F859</accession>
<dbReference type="PANTHER" id="PTHR30086">
    <property type="entry name" value="ARGININE EXPORTER PROTEIN ARGO"/>
    <property type="match status" value="1"/>
</dbReference>
<gene>
    <name evidence="7" type="ORF">OU798_14670</name>
</gene>
<organism evidence="7 8">
    <name type="scientific">Draconibacterium aestuarii</name>
    <dbReference type="NCBI Taxonomy" id="2998507"/>
    <lineage>
        <taxon>Bacteria</taxon>
        <taxon>Pseudomonadati</taxon>
        <taxon>Bacteroidota</taxon>
        <taxon>Bacteroidia</taxon>
        <taxon>Marinilabiliales</taxon>
        <taxon>Prolixibacteraceae</taxon>
        <taxon>Draconibacterium</taxon>
    </lineage>
</organism>
<feature type="transmembrane region" description="Helical" evidence="6">
    <location>
        <begin position="6"/>
        <end position="32"/>
    </location>
</feature>
<sequence>MVPDNTVHFIVIGALLGLSAGVSPGPLLTLVITQTIKHNKAEGIKVTLSPLVTDLPIILLTLFVFSRLAQFTTVLAGISFAGALFVVWLGWDSFTSKGLTVDLHYTKSESLKKGIVANFLSPHPYLFWASVGTPYVFKAFELSPLCGILFFTSFYLFLIGSKITTAWIVSRSKVFIGQTVYIYIMRILGLALFGFAILLFIDGIKYLK</sequence>
<evidence type="ECO:0000256" key="4">
    <source>
        <dbReference type="ARBA" id="ARBA00022989"/>
    </source>
</evidence>
<keyword evidence="8" id="KW-1185">Reference proteome</keyword>
<evidence type="ECO:0000313" key="8">
    <source>
        <dbReference type="Proteomes" id="UP001145087"/>
    </source>
</evidence>
<name>A0A9X3F859_9BACT</name>
<dbReference type="Pfam" id="PF01810">
    <property type="entry name" value="LysE"/>
    <property type="match status" value="1"/>
</dbReference>
<keyword evidence="2" id="KW-1003">Cell membrane</keyword>
<feature type="transmembrane region" description="Helical" evidence="6">
    <location>
        <begin position="71"/>
        <end position="91"/>
    </location>
</feature>
<comment type="caution">
    <text evidence="7">The sequence shown here is derived from an EMBL/GenBank/DDBJ whole genome shotgun (WGS) entry which is preliminary data.</text>
</comment>
<protein>
    <submittedName>
        <fullName evidence="7">LysE family transporter</fullName>
    </submittedName>
</protein>
<proteinExistence type="predicted"/>
<dbReference type="GO" id="GO:0005886">
    <property type="term" value="C:plasma membrane"/>
    <property type="evidence" value="ECO:0007669"/>
    <property type="project" value="UniProtKB-SubCell"/>
</dbReference>
<feature type="transmembrane region" description="Helical" evidence="6">
    <location>
        <begin position="44"/>
        <end position="65"/>
    </location>
</feature>
<evidence type="ECO:0000313" key="7">
    <source>
        <dbReference type="EMBL" id="MCY1721597.1"/>
    </source>
</evidence>
<evidence type="ECO:0000256" key="5">
    <source>
        <dbReference type="ARBA" id="ARBA00023136"/>
    </source>
</evidence>
<keyword evidence="3 6" id="KW-0812">Transmembrane</keyword>
<evidence type="ECO:0000256" key="2">
    <source>
        <dbReference type="ARBA" id="ARBA00022475"/>
    </source>
</evidence>
<reference evidence="7" key="1">
    <citation type="submission" date="2022-11" db="EMBL/GenBank/DDBJ databases">
        <title>Marilongibacter aestuarii gen. nov., sp. nov., isolated from tidal flat sediment.</title>
        <authorList>
            <person name="Jiayan W."/>
        </authorList>
    </citation>
    <scope>NUCLEOTIDE SEQUENCE</scope>
    <source>
        <strain evidence="7">Z1-6</strain>
    </source>
</reference>
<evidence type="ECO:0000256" key="3">
    <source>
        <dbReference type="ARBA" id="ARBA00022692"/>
    </source>
</evidence>
<dbReference type="PANTHER" id="PTHR30086:SF20">
    <property type="entry name" value="ARGININE EXPORTER PROTEIN ARGO-RELATED"/>
    <property type="match status" value="1"/>
</dbReference>
<dbReference type="Proteomes" id="UP001145087">
    <property type="component" value="Unassembled WGS sequence"/>
</dbReference>
<comment type="subcellular location">
    <subcellularLocation>
        <location evidence="1">Cell membrane</location>
        <topology evidence="1">Multi-pass membrane protein</topology>
    </subcellularLocation>
</comment>
<feature type="transmembrane region" description="Helical" evidence="6">
    <location>
        <begin position="145"/>
        <end position="168"/>
    </location>
</feature>
<keyword evidence="4 6" id="KW-1133">Transmembrane helix</keyword>
<dbReference type="RefSeq" id="WP_343333925.1">
    <property type="nucleotide sequence ID" value="NZ_JAPOHD010000027.1"/>
</dbReference>
<dbReference type="EMBL" id="JAPOHD010000027">
    <property type="protein sequence ID" value="MCY1721597.1"/>
    <property type="molecule type" value="Genomic_DNA"/>
</dbReference>
<evidence type="ECO:0000256" key="6">
    <source>
        <dbReference type="SAM" id="Phobius"/>
    </source>
</evidence>
<feature type="transmembrane region" description="Helical" evidence="6">
    <location>
        <begin position="180"/>
        <end position="201"/>
    </location>
</feature>
<dbReference type="InterPro" id="IPR001123">
    <property type="entry name" value="LeuE-type"/>
</dbReference>
<evidence type="ECO:0000256" key="1">
    <source>
        <dbReference type="ARBA" id="ARBA00004651"/>
    </source>
</evidence>
<keyword evidence="5 6" id="KW-0472">Membrane</keyword>